<sequence length="404" mass="43157">MIDINTREYRRARFALGLGGFLIFCNLYLFQPLLPVMAEEFSVSAIRVNWLVAGGSLALSITLIPWAICSEIVGRYRVMMVSLFLLPVVGLFVLAADSLFALTLARAAMGAALAGFAAVAVAYMAEEFSPKALLIAVGAYVSANSFGGITSRVLGGVISQHWGWQTAVVVVALFSLAGAVAVYLLLPGAKHFSPQPEVSLRAHIRQVIAHIGTPELWTAMLIGGVNFALFVNLFSVMGLRLVAPPYFMPVSVASMIFLCYLSGSVTARLSGHWKSRFSVSSGILLGTAASFLGTLVALHESVLAMIVGLLLISSGSFFSHSMTYGWVSQKATKAKATANALYLVHYYGGGGLGGFYLIACWEMQGWAGVVLGGGVLYMVISVMALRLMRFERGGTKAARNPQVF</sequence>
<evidence type="ECO:0000313" key="11">
    <source>
        <dbReference type="Proteomes" id="UP001549366"/>
    </source>
</evidence>
<feature type="domain" description="Major facilitator superfamily (MFS) profile" evidence="9">
    <location>
        <begin position="12"/>
        <end position="392"/>
    </location>
</feature>
<evidence type="ECO:0000256" key="5">
    <source>
        <dbReference type="ARBA" id="ARBA00022692"/>
    </source>
</evidence>
<feature type="transmembrane region" description="Helical" evidence="8">
    <location>
        <begin position="207"/>
        <end position="234"/>
    </location>
</feature>
<dbReference type="Pfam" id="PF07690">
    <property type="entry name" value="MFS_1"/>
    <property type="match status" value="1"/>
</dbReference>
<dbReference type="PROSITE" id="PS50850">
    <property type="entry name" value="MFS"/>
    <property type="match status" value="1"/>
</dbReference>
<evidence type="ECO:0000256" key="8">
    <source>
        <dbReference type="SAM" id="Phobius"/>
    </source>
</evidence>
<evidence type="ECO:0000256" key="1">
    <source>
        <dbReference type="ARBA" id="ARBA00004651"/>
    </source>
</evidence>
<dbReference type="Gene3D" id="1.20.1250.20">
    <property type="entry name" value="MFS general substrate transporter like domains"/>
    <property type="match status" value="1"/>
</dbReference>
<gene>
    <name evidence="10" type="ORF">V5J35_001616</name>
</gene>
<dbReference type="CDD" id="cd17324">
    <property type="entry name" value="MFS_NepI_like"/>
    <property type="match status" value="1"/>
</dbReference>
<evidence type="ECO:0000313" key="10">
    <source>
        <dbReference type="EMBL" id="MET4756424.1"/>
    </source>
</evidence>
<keyword evidence="6 8" id="KW-1133">Transmembrane helix</keyword>
<reference evidence="10 11" key="1">
    <citation type="submission" date="2024-06" db="EMBL/GenBank/DDBJ databases">
        <title>Genomic Encyclopedia of Type Strains, Phase V (KMG-V): Genome sequencing to study the core and pangenomes of soil and plant-associated prokaryotes.</title>
        <authorList>
            <person name="Whitman W."/>
        </authorList>
    </citation>
    <scope>NUCLEOTIDE SEQUENCE [LARGE SCALE GENOMIC DNA]</scope>
    <source>
        <strain evidence="10 11">NE40</strain>
    </source>
</reference>
<proteinExistence type="inferred from homology"/>
<evidence type="ECO:0000256" key="2">
    <source>
        <dbReference type="ARBA" id="ARBA00008335"/>
    </source>
</evidence>
<accession>A0ABV2SGC6</accession>
<feature type="transmembrane region" description="Helical" evidence="8">
    <location>
        <begin position="12"/>
        <end position="30"/>
    </location>
</feature>
<keyword evidence="7 8" id="KW-0472">Membrane</keyword>
<dbReference type="InterPro" id="IPR036259">
    <property type="entry name" value="MFS_trans_sf"/>
</dbReference>
<feature type="transmembrane region" description="Helical" evidence="8">
    <location>
        <begin position="246"/>
        <end position="265"/>
    </location>
</feature>
<evidence type="ECO:0000256" key="4">
    <source>
        <dbReference type="ARBA" id="ARBA00022475"/>
    </source>
</evidence>
<evidence type="ECO:0000259" key="9">
    <source>
        <dbReference type="PROSITE" id="PS50850"/>
    </source>
</evidence>
<keyword evidence="11" id="KW-1185">Reference proteome</keyword>
<feature type="transmembrane region" description="Helical" evidence="8">
    <location>
        <begin position="132"/>
        <end position="150"/>
    </location>
</feature>
<feature type="transmembrane region" description="Helical" evidence="8">
    <location>
        <begin position="107"/>
        <end position="125"/>
    </location>
</feature>
<comment type="caution">
    <text evidence="10">The sequence shown here is derived from an EMBL/GenBank/DDBJ whole genome shotgun (WGS) entry which is preliminary data.</text>
</comment>
<feature type="transmembrane region" description="Helical" evidence="8">
    <location>
        <begin position="304"/>
        <end position="327"/>
    </location>
</feature>
<comment type="similarity">
    <text evidence="2">Belongs to the major facilitator superfamily.</text>
</comment>
<feature type="transmembrane region" description="Helical" evidence="8">
    <location>
        <begin position="162"/>
        <end position="186"/>
    </location>
</feature>
<evidence type="ECO:0000256" key="7">
    <source>
        <dbReference type="ARBA" id="ARBA00023136"/>
    </source>
</evidence>
<comment type="subcellular location">
    <subcellularLocation>
        <location evidence="1">Cell membrane</location>
        <topology evidence="1">Multi-pass membrane protein</topology>
    </subcellularLocation>
</comment>
<dbReference type="SUPFAM" id="SSF103473">
    <property type="entry name" value="MFS general substrate transporter"/>
    <property type="match status" value="1"/>
</dbReference>
<dbReference type="EMBL" id="JBEWTB010000002">
    <property type="protein sequence ID" value="MET4756424.1"/>
    <property type="molecule type" value="Genomic_DNA"/>
</dbReference>
<keyword evidence="3" id="KW-0813">Transport</keyword>
<evidence type="ECO:0000256" key="3">
    <source>
        <dbReference type="ARBA" id="ARBA00022448"/>
    </source>
</evidence>
<keyword evidence="5 8" id="KW-0812">Transmembrane</keyword>
<feature type="transmembrane region" description="Helical" evidence="8">
    <location>
        <begin position="365"/>
        <end position="385"/>
    </location>
</feature>
<dbReference type="InterPro" id="IPR020846">
    <property type="entry name" value="MFS_dom"/>
</dbReference>
<feature type="transmembrane region" description="Helical" evidence="8">
    <location>
        <begin position="50"/>
        <end position="69"/>
    </location>
</feature>
<protein>
    <submittedName>
        <fullName evidence="10">YNFM family putative membrane transporter</fullName>
    </submittedName>
</protein>
<evidence type="ECO:0000256" key="6">
    <source>
        <dbReference type="ARBA" id="ARBA00022989"/>
    </source>
</evidence>
<dbReference type="Proteomes" id="UP001549366">
    <property type="component" value="Unassembled WGS sequence"/>
</dbReference>
<name>A0ABV2SGC6_9GAMM</name>
<dbReference type="RefSeq" id="WP_354010766.1">
    <property type="nucleotide sequence ID" value="NZ_JBEWTA010000001.1"/>
</dbReference>
<feature type="transmembrane region" description="Helical" evidence="8">
    <location>
        <begin position="277"/>
        <end position="298"/>
    </location>
</feature>
<organism evidence="10 11">
    <name type="scientific">Endozoicomonas lisbonensis</name>
    <dbReference type="NCBI Taxonomy" id="3120522"/>
    <lineage>
        <taxon>Bacteria</taxon>
        <taxon>Pseudomonadati</taxon>
        <taxon>Pseudomonadota</taxon>
        <taxon>Gammaproteobacteria</taxon>
        <taxon>Oceanospirillales</taxon>
        <taxon>Endozoicomonadaceae</taxon>
        <taxon>Endozoicomonas</taxon>
    </lineage>
</organism>
<keyword evidence="4" id="KW-1003">Cell membrane</keyword>
<dbReference type="PANTHER" id="PTHR43271">
    <property type="entry name" value="BLL2771 PROTEIN"/>
    <property type="match status" value="1"/>
</dbReference>
<dbReference type="PANTHER" id="PTHR43271:SF1">
    <property type="entry name" value="INNER MEMBRANE TRANSPORT PROTEIN YNFM"/>
    <property type="match status" value="1"/>
</dbReference>
<feature type="transmembrane region" description="Helical" evidence="8">
    <location>
        <begin position="339"/>
        <end position="359"/>
    </location>
</feature>
<feature type="transmembrane region" description="Helical" evidence="8">
    <location>
        <begin position="81"/>
        <end position="101"/>
    </location>
</feature>
<dbReference type="InterPro" id="IPR011701">
    <property type="entry name" value="MFS"/>
</dbReference>